<sequence>MPRHLLSAAVLLLLVALIYCGSCEAAAVAAVSEPQPTQKPPSTVVLFQKTEDPQSSGVAGVAGLTEGKKVYGFAGHSLVHAGGVTVALAKARYGPGLISDVGIWATCISCSGGGGGSSGCAPLATNDAAPGTGCQWTKAVPSGSNGESGSLVFRYGPRAVVKGNKILLLLMSYKEPTGAGKPNSQGSWEAALHEGTVADSSGSKSISWTASTTPPSSTLTNTFTTEMGKKKWRSFVDNAGRGVVHKSKVFFPLVAVGSESGVRVCTVISLAERNGETAGGGTWSFSSSVPMAEGCVAATLLEWKEKLLMVAVTELRRYRLYGSADAGATWTEMTGTHAHLLGDFLNGVEPGEGDDFITATIDGTEVVLFARRWHSYDNATGATRSVLQLWVTDDRRLHPVGPISTEPPQSHDFSALLHTEDNGLFAMYE</sequence>
<gene>
    <name evidence="3" type="ORF">Tco025E_09261</name>
</gene>
<name>A0A422MYM4_9TRYP</name>
<dbReference type="AlphaFoldDB" id="A0A422MYM4"/>
<keyword evidence="4" id="KW-1185">Reference proteome</keyword>
<dbReference type="RefSeq" id="XP_029223816.1">
    <property type="nucleotide sequence ID" value="XM_029376082.1"/>
</dbReference>
<dbReference type="OrthoDB" id="10511275at2759"/>
<protein>
    <submittedName>
        <fullName evidence="3">Trans-sialidase</fullName>
    </submittedName>
</protein>
<dbReference type="Proteomes" id="UP000284403">
    <property type="component" value="Unassembled WGS sequence"/>
</dbReference>
<reference evidence="3 4" key="1">
    <citation type="journal article" date="2018" name="BMC Genomics">
        <title>Genomic comparison of Trypanosoma conorhini and Trypanosoma rangeli to Trypanosoma cruzi strains of high and low virulence.</title>
        <authorList>
            <person name="Bradwell K.R."/>
            <person name="Koparde V.N."/>
            <person name="Matveyev A.V."/>
            <person name="Serrano M.G."/>
            <person name="Alves J.M."/>
            <person name="Parikh H."/>
            <person name="Huang B."/>
            <person name="Lee V."/>
            <person name="Espinosa-Alvarez O."/>
            <person name="Ortiz P.A."/>
            <person name="Costa-Martins A.G."/>
            <person name="Teixeira M.M."/>
            <person name="Buck G.A."/>
        </authorList>
    </citation>
    <scope>NUCLEOTIDE SEQUENCE [LARGE SCALE GENOMIC DNA]</scope>
    <source>
        <strain evidence="3 4">025E</strain>
    </source>
</reference>
<dbReference type="InterPro" id="IPR036278">
    <property type="entry name" value="Sialidase_sf"/>
</dbReference>
<feature type="chain" id="PRO_5019030422" evidence="1">
    <location>
        <begin position="26"/>
        <end position="429"/>
    </location>
</feature>
<evidence type="ECO:0000256" key="1">
    <source>
        <dbReference type="SAM" id="SignalP"/>
    </source>
</evidence>
<organism evidence="3 4">
    <name type="scientific">Trypanosoma conorhini</name>
    <dbReference type="NCBI Taxonomy" id="83891"/>
    <lineage>
        <taxon>Eukaryota</taxon>
        <taxon>Discoba</taxon>
        <taxon>Euglenozoa</taxon>
        <taxon>Kinetoplastea</taxon>
        <taxon>Metakinetoplastina</taxon>
        <taxon>Trypanosomatida</taxon>
        <taxon>Trypanosomatidae</taxon>
        <taxon>Trypanosoma</taxon>
    </lineage>
</organism>
<feature type="signal peptide" evidence="1">
    <location>
        <begin position="1"/>
        <end position="25"/>
    </location>
</feature>
<accession>A0A422MYM4</accession>
<dbReference type="CDD" id="cd15482">
    <property type="entry name" value="Sialidase_non-viral"/>
    <property type="match status" value="1"/>
</dbReference>
<feature type="domain" description="Sialidase" evidence="2">
    <location>
        <begin position="77"/>
        <end position="429"/>
    </location>
</feature>
<dbReference type="Gene3D" id="2.120.10.10">
    <property type="match status" value="1"/>
</dbReference>
<dbReference type="GeneID" id="40322872"/>
<dbReference type="InterPro" id="IPR011040">
    <property type="entry name" value="Sialidase"/>
</dbReference>
<feature type="non-terminal residue" evidence="3">
    <location>
        <position position="429"/>
    </location>
</feature>
<evidence type="ECO:0000313" key="4">
    <source>
        <dbReference type="Proteomes" id="UP000284403"/>
    </source>
</evidence>
<evidence type="ECO:0000313" key="3">
    <source>
        <dbReference type="EMBL" id="RNE98328.1"/>
    </source>
</evidence>
<comment type="caution">
    <text evidence="3">The sequence shown here is derived from an EMBL/GenBank/DDBJ whole genome shotgun (WGS) entry which is preliminary data.</text>
</comment>
<dbReference type="SUPFAM" id="SSF50939">
    <property type="entry name" value="Sialidases"/>
    <property type="match status" value="1"/>
</dbReference>
<proteinExistence type="predicted"/>
<evidence type="ECO:0000259" key="2">
    <source>
        <dbReference type="Pfam" id="PF13859"/>
    </source>
</evidence>
<dbReference type="EMBL" id="MKKU01001044">
    <property type="protein sequence ID" value="RNE98328.1"/>
    <property type="molecule type" value="Genomic_DNA"/>
</dbReference>
<dbReference type="Pfam" id="PF13859">
    <property type="entry name" value="BNR_3"/>
    <property type="match status" value="1"/>
</dbReference>
<keyword evidence="1" id="KW-0732">Signal</keyword>